<keyword evidence="1 4" id="KW-0808">Transferase</keyword>
<dbReference type="EC" id="2.4.1.345" evidence="4"/>
<evidence type="ECO:0000259" key="3">
    <source>
        <dbReference type="Pfam" id="PF13439"/>
    </source>
</evidence>
<dbReference type="InterPro" id="IPR028098">
    <property type="entry name" value="Glyco_trans_4-like_N"/>
</dbReference>
<dbReference type="Proteomes" id="UP000318053">
    <property type="component" value="Unassembled WGS sequence"/>
</dbReference>
<dbReference type="InterPro" id="IPR001296">
    <property type="entry name" value="Glyco_trans_1"/>
</dbReference>
<keyword evidence="4" id="KW-0328">Glycosyltransferase</keyword>
<dbReference type="OrthoDB" id="283384at2"/>
<dbReference type="AlphaFoldDB" id="A0A5C5X2A3"/>
<keyword evidence="5" id="KW-1185">Reference proteome</keyword>
<gene>
    <name evidence="4" type="primary">pimA</name>
    <name evidence="4" type="ORF">CA85_43650</name>
</gene>
<evidence type="ECO:0000256" key="1">
    <source>
        <dbReference type="ARBA" id="ARBA00022679"/>
    </source>
</evidence>
<name>A0A5C5X2A3_9BACT</name>
<dbReference type="SUPFAM" id="SSF53756">
    <property type="entry name" value="UDP-Glycosyltransferase/glycogen phosphorylase"/>
    <property type="match status" value="1"/>
</dbReference>
<dbReference type="GO" id="GO:0009103">
    <property type="term" value="P:lipopolysaccharide biosynthetic process"/>
    <property type="evidence" value="ECO:0007669"/>
    <property type="project" value="TreeGrafter"/>
</dbReference>
<evidence type="ECO:0000313" key="4">
    <source>
        <dbReference type="EMBL" id="TWT56362.1"/>
    </source>
</evidence>
<feature type="domain" description="Glycosyltransferase subfamily 4-like N-terminal" evidence="3">
    <location>
        <begin position="16"/>
        <end position="173"/>
    </location>
</feature>
<dbReference type="PANTHER" id="PTHR46401:SF2">
    <property type="entry name" value="GLYCOSYLTRANSFERASE WBBK-RELATED"/>
    <property type="match status" value="1"/>
</dbReference>
<proteinExistence type="predicted"/>
<organism evidence="4 5">
    <name type="scientific">Allorhodopirellula solitaria</name>
    <dbReference type="NCBI Taxonomy" id="2527987"/>
    <lineage>
        <taxon>Bacteria</taxon>
        <taxon>Pseudomonadati</taxon>
        <taxon>Planctomycetota</taxon>
        <taxon>Planctomycetia</taxon>
        <taxon>Pirellulales</taxon>
        <taxon>Pirellulaceae</taxon>
        <taxon>Allorhodopirellula</taxon>
    </lineage>
</organism>
<dbReference type="Gene3D" id="3.40.50.2000">
    <property type="entry name" value="Glycogen Phosphorylase B"/>
    <property type="match status" value="2"/>
</dbReference>
<dbReference type="PANTHER" id="PTHR46401">
    <property type="entry name" value="GLYCOSYLTRANSFERASE WBBK-RELATED"/>
    <property type="match status" value="1"/>
</dbReference>
<feature type="domain" description="Glycosyl transferase family 1" evidence="2">
    <location>
        <begin position="190"/>
        <end position="324"/>
    </location>
</feature>
<dbReference type="EMBL" id="SJPK01000014">
    <property type="protein sequence ID" value="TWT56362.1"/>
    <property type="molecule type" value="Genomic_DNA"/>
</dbReference>
<accession>A0A5C5X2A3</accession>
<dbReference type="GO" id="GO:0043750">
    <property type="term" value="F:phosphatidylinositol alpha-mannosyltransferase activity"/>
    <property type="evidence" value="ECO:0007669"/>
    <property type="project" value="UniProtKB-EC"/>
</dbReference>
<dbReference type="Pfam" id="PF00534">
    <property type="entry name" value="Glycos_transf_1"/>
    <property type="match status" value="1"/>
</dbReference>
<sequence length="375" mass="42084">MRVLYDGAIFESTQRGGIARYFTEVINRLPAAVHPILIGSEDQLADMTHRNFVHHKIRARPPAKLFKGLWRAAQGRHAARLLQQENGSLIHWTYYQGLCRQPIRSLSVPSVITIYDFIHEAFPEMEPSGVTRAMKQRAIELASHICCISQTTFHELCERFPEAANRASVTPLGSSLTAGEAAPLPNSLVERPFLLFVGRRDHYKNFAVLWDAWNNIQKRAPELELVVVGPPMDSAERARLGANCESSRLHLIPNAPDSLLKALYQNCEAFVFPSRMEGFGLPILEAMSNNAPVLASSCSAFREVAADAGHYFDPEDVDSLADLLYCISQQSLADREEKVIAGHRRVAFYTWEKTAEQTMDAYRQVVQTPAQRRPA</sequence>
<dbReference type="CDD" id="cd03809">
    <property type="entry name" value="GT4_MtfB-like"/>
    <property type="match status" value="1"/>
</dbReference>
<comment type="caution">
    <text evidence="4">The sequence shown here is derived from an EMBL/GenBank/DDBJ whole genome shotgun (WGS) entry which is preliminary data.</text>
</comment>
<evidence type="ECO:0000259" key="2">
    <source>
        <dbReference type="Pfam" id="PF00534"/>
    </source>
</evidence>
<protein>
    <submittedName>
        <fullName evidence="4">GDP-mannose-dependent alpha-(1-2)-phosphatidylinositol mannosyltransferase</fullName>
        <ecNumber evidence="4">2.4.1.345</ecNumber>
    </submittedName>
</protein>
<reference evidence="4 5" key="1">
    <citation type="submission" date="2019-02" db="EMBL/GenBank/DDBJ databases">
        <title>Deep-cultivation of Planctomycetes and their phenomic and genomic characterization uncovers novel biology.</title>
        <authorList>
            <person name="Wiegand S."/>
            <person name="Jogler M."/>
            <person name="Boedeker C."/>
            <person name="Pinto D."/>
            <person name="Vollmers J."/>
            <person name="Rivas-Marin E."/>
            <person name="Kohn T."/>
            <person name="Peeters S.H."/>
            <person name="Heuer A."/>
            <person name="Rast P."/>
            <person name="Oberbeckmann S."/>
            <person name="Bunk B."/>
            <person name="Jeske O."/>
            <person name="Meyerdierks A."/>
            <person name="Storesund J.E."/>
            <person name="Kallscheuer N."/>
            <person name="Luecker S."/>
            <person name="Lage O.M."/>
            <person name="Pohl T."/>
            <person name="Merkel B.J."/>
            <person name="Hornburger P."/>
            <person name="Mueller R.-W."/>
            <person name="Bruemmer F."/>
            <person name="Labrenz M."/>
            <person name="Spormann A.M."/>
            <person name="Op Den Camp H."/>
            <person name="Overmann J."/>
            <person name="Amann R."/>
            <person name="Jetten M.S.M."/>
            <person name="Mascher T."/>
            <person name="Medema M.H."/>
            <person name="Devos D.P."/>
            <person name="Kaster A.-K."/>
            <person name="Ovreas L."/>
            <person name="Rohde M."/>
            <person name="Galperin M.Y."/>
            <person name="Jogler C."/>
        </authorList>
    </citation>
    <scope>NUCLEOTIDE SEQUENCE [LARGE SCALE GENOMIC DNA]</scope>
    <source>
        <strain evidence="4 5">CA85</strain>
    </source>
</reference>
<dbReference type="Pfam" id="PF13439">
    <property type="entry name" value="Glyco_transf_4"/>
    <property type="match status" value="1"/>
</dbReference>
<evidence type="ECO:0000313" key="5">
    <source>
        <dbReference type="Proteomes" id="UP000318053"/>
    </source>
</evidence>
<dbReference type="RefSeq" id="WP_146393202.1">
    <property type="nucleotide sequence ID" value="NZ_SJPK01000014.1"/>
</dbReference>